<evidence type="ECO:0000256" key="2">
    <source>
        <dbReference type="ARBA" id="ARBA00022741"/>
    </source>
</evidence>
<feature type="domain" description="GHMP kinase N-terminal" evidence="5">
    <location>
        <begin position="56"/>
        <end position="122"/>
    </location>
</feature>
<dbReference type="Gene3D" id="3.30.230.10">
    <property type="match status" value="1"/>
</dbReference>
<dbReference type="EC" id="2.7.1.177" evidence="6"/>
<keyword evidence="4" id="KW-0067">ATP-binding</keyword>
<dbReference type="Pfam" id="PF00288">
    <property type="entry name" value="GHMP_kinases_N"/>
    <property type="match status" value="1"/>
</dbReference>
<evidence type="ECO:0000256" key="3">
    <source>
        <dbReference type="ARBA" id="ARBA00022777"/>
    </source>
</evidence>
<dbReference type="EMBL" id="PVXM01000004">
    <property type="protein sequence ID" value="PRR75501.1"/>
    <property type="molecule type" value="Genomic_DNA"/>
</dbReference>
<dbReference type="InterPro" id="IPR012363">
    <property type="entry name" value="PduX"/>
</dbReference>
<dbReference type="SUPFAM" id="SSF54211">
    <property type="entry name" value="Ribosomal protein S5 domain 2-like"/>
    <property type="match status" value="1"/>
</dbReference>
<gene>
    <name evidence="6" type="primary">pduX</name>
    <name evidence="6" type="ORF">MOHU_02650</name>
</gene>
<dbReference type="InterPro" id="IPR006204">
    <property type="entry name" value="GHMP_kinase_N_dom"/>
</dbReference>
<evidence type="ECO:0000313" key="7">
    <source>
        <dbReference type="Proteomes" id="UP000238415"/>
    </source>
</evidence>
<dbReference type="PANTHER" id="PTHR43527:SF1">
    <property type="entry name" value="L-THREONINE KINASE"/>
    <property type="match status" value="1"/>
</dbReference>
<name>A0A2T0AXG1_9FIRM</name>
<dbReference type="OrthoDB" id="4548147at2"/>
<keyword evidence="7" id="KW-1185">Reference proteome</keyword>
<dbReference type="RefSeq" id="WP_106004317.1">
    <property type="nucleotide sequence ID" value="NZ_CP136419.1"/>
</dbReference>
<protein>
    <submittedName>
        <fullName evidence="6">L-threonine kinase</fullName>
        <ecNumber evidence="6">2.7.1.177</ecNumber>
    </submittedName>
</protein>
<keyword evidence="1 6" id="KW-0808">Transferase</keyword>
<comment type="caution">
    <text evidence="6">The sequence shown here is derived from an EMBL/GenBank/DDBJ whole genome shotgun (WGS) entry which is preliminary data.</text>
</comment>
<dbReference type="GO" id="GO:0050515">
    <property type="term" value="F:4-(cytidine 5'-diphospho)-2-C-methyl-D-erythritol kinase activity"/>
    <property type="evidence" value="ECO:0007669"/>
    <property type="project" value="TreeGrafter"/>
</dbReference>
<evidence type="ECO:0000259" key="5">
    <source>
        <dbReference type="Pfam" id="PF00288"/>
    </source>
</evidence>
<dbReference type="GO" id="GO:0005524">
    <property type="term" value="F:ATP binding"/>
    <property type="evidence" value="ECO:0007669"/>
    <property type="project" value="UniProtKB-KW"/>
</dbReference>
<evidence type="ECO:0000256" key="4">
    <source>
        <dbReference type="ARBA" id="ARBA00022840"/>
    </source>
</evidence>
<evidence type="ECO:0000256" key="1">
    <source>
        <dbReference type="ARBA" id="ARBA00022679"/>
    </source>
</evidence>
<dbReference type="PANTHER" id="PTHR43527">
    <property type="entry name" value="4-DIPHOSPHOCYTIDYL-2-C-METHYL-D-ERYTHRITOL KINASE, CHLOROPLASTIC"/>
    <property type="match status" value="1"/>
</dbReference>
<dbReference type="InterPro" id="IPR014721">
    <property type="entry name" value="Ribsml_uS5_D2-typ_fold_subgr"/>
</dbReference>
<keyword evidence="2" id="KW-0547">Nucleotide-binding</keyword>
<dbReference type="AlphaFoldDB" id="A0A2T0AXG1"/>
<sequence length="316" mass="34029">MRGVARAHGACGELVQGIVDGRYFLITCPIDINAEVTVTLIPGGRFEAPPGKSKALAAARLTMERLGEKRWGAGLSIYNPLPPGKGLASSTADVAAAAAATAKALGAELSLEDIKDIALAVEPSDGTFMPGVVLFDHLQGRFWEYLGEPPPLDLLIIDLGGTVDTVLFNRRRDLLKLNLNKEENVRRAVKLVREGLAYGREDLLCEGATISALANQEILYKPELETLIEIATTMGALGVNIAHSGTVIGIFYRSHEVDCKGLEVKIRSVFPHVNFLRAKMTGGGVEARRASCFGGTRFLWNRHRVGPFTAVTGRGR</sequence>
<dbReference type="Proteomes" id="UP000238415">
    <property type="component" value="Unassembled WGS sequence"/>
</dbReference>
<dbReference type="PIRSF" id="PIRSF033887">
    <property type="entry name" value="PduX"/>
    <property type="match status" value="1"/>
</dbReference>
<proteinExistence type="predicted"/>
<keyword evidence="3 6" id="KW-0418">Kinase</keyword>
<dbReference type="InterPro" id="IPR020568">
    <property type="entry name" value="Ribosomal_Su5_D2-typ_SF"/>
</dbReference>
<evidence type="ECO:0000313" key="6">
    <source>
        <dbReference type="EMBL" id="PRR75501.1"/>
    </source>
</evidence>
<organism evidence="6 7">
    <name type="scientific">Neomoorella humiferrea</name>
    <dbReference type="NCBI Taxonomy" id="676965"/>
    <lineage>
        <taxon>Bacteria</taxon>
        <taxon>Bacillati</taxon>
        <taxon>Bacillota</taxon>
        <taxon>Clostridia</taxon>
        <taxon>Neomoorellales</taxon>
        <taxon>Neomoorellaceae</taxon>
        <taxon>Neomoorella</taxon>
    </lineage>
</organism>
<reference evidence="6 7" key="1">
    <citation type="submission" date="2018-03" db="EMBL/GenBank/DDBJ databases">
        <title>Genome sequence of Moorella humiferrea DSM 23265.</title>
        <authorList>
            <person name="Poehlein A."/>
            <person name="Daniel R."/>
        </authorList>
    </citation>
    <scope>NUCLEOTIDE SEQUENCE [LARGE SCALE GENOMIC DNA]</scope>
    <source>
        <strain evidence="6 7">DSM 23265</strain>
    </source>
</reference>
<accession>A0A2T0AXG1</accession>